<name>A0ABW3ZEZ0_9RHOB</name>
<accession>A0ABW3ZEZ0</accession>
<proteinExistence type="predicted"/>
<comment type="caution">
    <text evidence="3">The sequence shown here is derived from an EMBL/GenBank/DDBJ whole genome shotgun (WGS) entry which is preliminary data.</text>
</comment>
<dbReference type="CDD" id="cd03057">
    <property type="entry name" value="GST_N_Beta"/>
    <property type="match status" value="1"/>
</dbReference>
<dbReference type="SUPFAM" id="SSF52833">
    <property type="entry name" value="Thioredoxin-like"/>
    <property type="match status" value="1"/>
</dbReference>
<dbReference type="InterPro" id="IPR010987">
    <property type="entry name" value="Glutathione-S-Trfase_C-like"/>
</dbReference>
<sequence>MILYIAPATIAVAAAVALEEAGLPYEARRLEFRASEQRGPDYLALNPKGRVPLLIDGELRLTETGAILEYIHARAPEAGLMPEGAEAQARIREALHYFAATMHVAHAHKLRGTRWADRDESLADMRAKVPQTMGDCAAHVEAHILTGPFVLGDRLSIADAHLFAITCWLPGDGVDITAYPKLAHFHETMEARPSVQAVRAAGFC</sequence>
<dbReference type="CDD" id="cd03188">
    <property type="entry name" value="GST_C_Beta"/>
    <property type="match status" value="1"/>
</dbReference>
<evidence type="ECO:0000313" key="4">
    <source>
        <dbReference type="Proteomes" id="UP001597135"/>
    </source>
</evidence>
<dbReference type="EMBL" id="JBHTMU010000004">
    <property type="protein sequence ID" value="MFD1341565.1"/>
    <property type="molecule type" value="Genomic_DNA"/>
</dbReference>
<gene>
    <name evidence="3" type="ORF">ACFQ4E_03955</name>
</gene>
<evidence type="ECO:0000259" key="2">
    <source>
        <dbReference type="PROSITE" id="PS50405"/>
    </source>
</evidence>
<dbReference type="SFLD" id="SFLDS00019">
    <property type="entry name" value="Glutathione_Transferase_(cytos"/>
    <property type="match status" value="1"/>
</dbReference>
<dbReference type="PROSITE" id="PS50405">
    <property type="entry name" value="GST_CTER"/>
    <property type="match status" value="1"/>
</dbReference>
<dbReference type="RefSeq" id="WP_386801620.1">
    <property type="nucleotide sequence ID" value="NZ_JBHTMU010000004.1"/>
</dbReference>
<dbReference type="Pfam" id="PF02798">
    <property type="entry name" value="GST_N"/>
    <property type="match status" value="1"/>
</dbReference>
<dbReference type="InterPro" id="IPR036249">
    <property type="entry name" value="Thioredoxin-like_sf"/>
</dbReference>
<dbReference type="Gene3D" id="1.20.1050.10">
    <property type="match status" value="1"/>
</dbReference>
<dbReference type="InterPro" id="IPR036282">
    <property type="entry name" value="Glutathione-S-Trfase_C_sf"/>
</dbReference>
<dbReference type="InterPro" id="IPR004045">
    <property type="entry name" value="Glutathione_S-Trfase_N"/>
</dbReference>
<dbReference type="Gene3D" id="3.40.30.10">
    <property type="entry name" value="Glutaredoxin"/>
    <property type="match status" value="1"/>
</dbReference>
<dbReference type="PANTHER" id="PTHR44051">
    <property type="entry name" value="GLUTATHIONE S-TRANSFERASE-RELATED"/>
    <property type="match status" value="1"/>
</dbReference>
<dbReference type="PANTHER" id="PTHR44051:SF8">
    <property type="entry name" value="GLUTATHIONE S-TRANSFERASE GSTA"/>
    <property type="match status" value="1"/>
</dbReference>
<evidence type="ECO:0000259" key="1">
    <source>
        <dbReference type="PROSITE" id="PS50404"/>
    </source>
</evidence>
<reference evidence="4" key="1">
    <citation type="journal article" date="2019" name="Int. J. Syst. Evol. Microbiol.">
        <title>The Global Catalogue of Microorganisms (GCM) 10K type strain sequencing project: providing services to taxonomists for standard genome sequencing and annotation.</title>
        <authorList>
            <consortium name="The Broad Institute Genomics Platform"/>
            <consortium name="The Broad Institute Genome Sequencing Center for Infectious Disease"/>
            <person name="Wu L."/>
            <person name="Ma J."/>
        </authorList>
    </citation>
    <scope>NUCLEOTIDE SEQUENCE [LARGE SCALE GENOMIC DNA]</scope>
    <source>
        <strain evidence="4">CCUG 62953</strain>
    </source>
</reference>
<dbReference type="InterPro" id="IPR004046">
    <property type="entry name" value="GST_C"/>
</dbReference>
<feature type="domain" description="GST C-terminal" evidence="2">
    <location>
        <begin position="84"/>
        <end position="204"/>
    </location>
</feature>
<dbReference type="SFLD" id="SFLDG01150">
    <property type="entry name" value="Main.1:_Beta-like"/>
    <property type="match status" value="1"/>
</dbReference>
<dbReference type="Proteomes" id="UP001597135">
    <property type="component" value="Unassembled WGS sequence"/>
</dbReference>
<feature type="domain" description="GST N-terminal" evidence="1">
    <location>
        <begin position="1"/>
        <end position="79"/>
    </location>
</feature>
<dbReference type="PROSITE" id="PS50404">
    <property type="entry name" value="GST_NTER"/>
    <property type="match status" value="1"/>
</dbReference>
<evidence type="ECO:0000313" key="3">
    <source>
        <dbReference type="EMBL" id="MFD1341565.1"/>
    </source>
</evidence>
<dbReference type="InterPro" id="IPR040079">
    <property type="entry name" value="Glutathione_S-Trfase"/>
</dbReference>
<dbReference type="SUPFAM" id="SSF47616">
    <property type="entry name" value="GST C-terminal domain-like"/>
    <property type="match status" value="1"/>
</dbReference>
<dbReference type="Pfam" id="PF14497">
    <property type="entry name" value="GST_C_3"/>
    <property type="match status" value="1"/>
</dbReference>
<dbReference type="SFLD" id="SFLDG00358">
    <property type="entry name" value="Main_(cytGST)"/>
    <property type="match status" value="1"/>
</dbReference>
<keyword evidence="4" id="KW-1185">Reference proteome</keyword>
<organism evidence="3 4">
    <name type="scientific">Litorisediminicola beolgyonensis</name>
    <dbReference type="NCBI Taxonomy" id="1173614"/>
    <lineage>
        <taxon>Bacteria</taxon>
        <taxon>Pseudomonadati</taxon>
        <taxon>Pseudomonadota</taxon>
        <taxon>Alphaproteobacteria</taxon>
        <taxon>Rhodobacterales</taxon>
        <taxon>Paracoccaceae</taxon>
        <taxon>Litorisediminicola</taxon>
    </lineage>
</organism>
<protein>
    <submittedName>
        <fullName evidence="3">Glutathione S-transferase family protein</fullName>
    </submittedName>
</protein>